<organism evidence="3 4">
    <name type="scientific">Roseburia inulinivorans</name>
    <dbReference type="NCBI Taxonomy" id="360807"/>
    <lineage>
        <taxon>Bacteria</taxon>
        <taxon>Bacillati</taxon>
        <taxon>Bacillota</taxon>
        <taxon>Clostridia</taxon>
        <taxon>Lachnospirales</taxon>
        <taxon>Lachnospiraceae</taxon>
        <taxon>Roseburia</taxon>
    </lineage>
</organism>
<keyword evidence="3" id="KW-0378">Hydrolase</keyword>
<gene>
    <name evidence="3" type="ORF">ERS852444_03528</name>
</gene>
<dbReference type="Pfam" id="PF05257">
    <property type="entry name" value="CHAP"/>
    <property type="match status" value="1"/>
</dbReference>
<dbReference type="GO" id="GO:0009046">
    <property type="term" value="F:zinc D-Ala-D-Ala carboxypeptidase activity"/>
    <property type="evidence" value="ECO:0007669"/>
    <property type="project" value="UniProtKB-EC"/>
</dbReference>
<dbReference type="Pfam" id="PF01471">
    <property type="entry name" value="PG_binding_1"/>
    <property type="match status" value="5"/>
</dbReference>
<keyword evidence="3" id="KW-0645">Protease</keyword>
<dbReference type="InterPro" id="IPR007921">
    <property type="entry name" value="CHAP_dom"/>
</dbReference>
<feature type="domain" description="Peptidoglycan binding-like" evidence="1">
    <location>
        <begin position="9"/>
        <end position="64"/>
    </location>
</feature>
<feature type="domain" description="Peptidoglycan binding-like" evidence="1">
    <location>
        <begin position="212"/>
        <end position="270"/>
    </location>
</feature>
<dbReference type="PANTHER" id="PTHR41533">
    <property type="entry name" value="L,D-TRANSPEPTIDASE HI_1667-RELATED"/>
    <property type="match status" value="1"/>
</dbReference>
<keyword evidence="3" id="KW-0121">Carboxypeptidase</keyword>
<feature type="domain" description="Peptidoglycan binding-like" evidence="1">
    <location>
        <begin position="292"/>
        <end position="349"/>
    </location>
</feature>
<dbReference type="PANTHER" id="PTHR41533:SF1">
    <property type="entry name" value="L,D-TRANSPEPTIDASE YCBB-RELATED"/>
    <property type="match status" value="1"/>
</dbReference>
<feature type="domain" description="Peptidase C51" evidence="2">
    <location>
        <begin position="621"/>
        <end position="712"/>
    </location>
</feature>
<dbReference type="RefSeq" id="WP_055172314.1">
    <property type="nucleotide sequence ID" value="NZ_CATWND010000014.1"/>
</dbReference>
<protein>
    <submittedName>
        <fullName evidence="3">Zinc D-Ala-D-Ala carboxypeptidase</fullName>
        <ecNumber evidence="3">3.4.17.14</ecNumber>
    </submittedName>
</protein>
<dbReference type="EC" id="3.4.17.14" evidence="3"/>
<accession>A0A173VW24</accession>
<dbReference type="InterPro" id="IPR052905">
    <property type="entry name" value="LD-transpeptidase_YkuD-like"/>
</dbReference>
<dbReference type="InterPro" id="IPR036365">
    <property type="entry name" value="PGBD-like_sf"/>
</dbReference>
<proteinExistence type="predicted"/>
<feature type="domain" description="Peptidoglycan binding-like" evidence="1">
    <location>
        <begin position="66"/>
        <end position="120"/>
    </location>
</feature>
<reference evidence="3 4" key="1">
    <citation type="submission" date="2015-09" db="EMBL/GenBank/DDBJ databases">
        <authorList>
            <consortium name="Pathogen Informatics"/>
        </authorList>
    </citation>
    <scope>NUCLEOTIDE SEQUENCE [LARGE SCALE GENOMIC DNA]</scope>
    <source>
        <strain evidence="3 4">2789STDY5608887</strain>
    </source>
</reference>
<sequence>MLLVEGNTSTQVKYLQHGLRMLCFNPKRLDGVFDTNTTLAVKRYQTSRGLTSDGKVGDGTWNKLKSDIIPLQTSLKNKGYYSGTIDGVAGDATYNALVKFQSDNGLTADGMAGQSTLDKLHTTDTNKPILQLGSTGKYVIELQTKLIKLGYSCGDTGADGVFGDDTYRAVRMFQQNNNLSVDGKVGPATWAKLETASSIPPSSTPLLVLGSSGDAVVRLQTRLLELDYDCGVTGADGKFGTSTQKAVINFQKNNGLTVDGKVGPATWAKLNSVNPVKGSGTNNDILREGSKGAAVVKLQQRLISLGYNCGASGADGNYGKNTSSAVIKFQRINGLKTDGIAGPATLQKLYSDSAKKNDGSADTPIYPTIPTFGTLLDYTIEVISAQEGSYNAINPTDVLSIGLLQWRASRAYNLLIDIRNRNTKSFDAIMSSTTIGQYIIDANPVPFDTLRPTALSSDELEKLKQLLDTEESHQAQDNLKRSDVNGYIEHGKELGITDEKALIYFSDCYNQSPSGISRIGEKAGNQWSSMTLDSLHNYALNDIYEKNGKKHGLGLYVTRRNSVYSKAAQYTGGSNASLSAFVENMVLYALNEEHADRYEGLPESDRNKENYNKYNKWFPSTQGNPWCACFVSWCANKAGLLNVPEQLGLVPRSVSVAEYLSFYDSQNRFRPKNSYQPKRGDIFIKKSNGCSHVGIVTGYNPETKEYTTIEGNTSNDTVQQLTRPINDAGLTGFGINTPSKSALKE</sequence>
<dbReference type="SUPFAM" id="SSF47090">
    <property type="entry name" value="PGBD-like"/>
    <property type="match status" value="5"/>
</dbReference>
<evidence type="ECO:0000259" key="2">
    <source>
        <dbReference type="Pfam" id="PF05257"/>
    </source>
</evidence>
<evidence type="ECO:0000259" key="1">
    <source>
        <dbReference type="Pfam" id="PF01471"/>
    </source>
</evidence>
<dbReference type="Proteomes" id="UP000095453">
    <property type="component" value="Unassembled WGS sequence"/>
</dbReference>
<dbReference type="Gene3D" id="1.10.101.10">
    <property type="entry name" value="PGBD-like superfamily/PGBD"/>
    <property type="match status" value="5"/>
</dbReference>
<feature type="domain" description="Peptidoglycan binding-like" evidence="1">
    <location>
        <begin position="136"/>
        <end position="193"/>
    </location>
</feature>
<evidence type="ECO:0000313" key="4">
    <source>
        <dbReference type="Proteomes" id="UP000095453"/>
    </source>
</evidence>
<dbReference type="AlphaFoldDB" id="A0A173VW24"/>
<evidence type="ECO:0000313" key="3">
    <source>
        <dbReference type="EMBL" id="CUN30980.1"/>
    </source>
</evidence>
<dbReference type="EMBL" id="CYXX01000049">
    <property type="protein sequence ID" value="CUN30980.1"/>
    <property type="molecule type" value="Genomic_DNA"/>
</dbReference>
<dbReference type="InterPro" id="IPR002477">
    <property type="entry name" value="Peptidoglycan-bd-like"/>
</dbReference>
<dbReference type="InterPro" id="IPR036366">
    <property type="entry name" value="PGBDSf"/>
</dbReference>
<name>A0A173VW24_9FIRM</name>